<dbReference type="KEGG" id="csr:Cspa_135p00830"/>
<evidence type="ECO:0000313" key="1">
    <source>
        <dbReference type="EMBL" id="AGF59643.1"/>
    </source>
</evidence>
<dbReference type="PATRIC" id="fig|931276.5.peg.5969"/>
<accession>M1MU71</accession>
<dbReference type="RefSeq" id="WP_015395950.1">
    <property type="nucleotide sequence ID" value="NC_020292.1"/>
</dbReference>
<dbReference type="AlphaFoldDB" id="M1MU71"/>
<evidence type="ECO:0000313" key="2">
    <source>
        <dbReference type="Proteomes" id="UP000011728"/>
    </source>
</evidence>
<dbReference type="EMBL" id="CP004122">
    <property type="protein sequence ID" value="AGF59643.1"/>
    <property type="molecule type" value="Genomic_DNA"/>
</dbReference>
<protein>
    <submittedName>
        <fullName evidence="1">Uncharacterized protein</fullName>
    </submittedName>
</protein>
<dbReference type="Proteomes" id="UP000011728">
    <property type="component" value="Plasmid Csp_135p"/>
</dbReference>
<proteinExistence type="predicted"/>
<reference evidence="1 2" key="1">
    <citation type="submission" date="2013-02" db="EMBL/GenBank/DDBJ databases">
        <title>Genome sequence of Clostridium saccharoperbutylacetonicum N1-4(HMT).</title>
        <authorList>
            <person name="Poehlein A."/>
            <person name="Daniel R."/>
        </authorList>
    </citation>
    <scope>NUCLEOTIDE SEQUENCE [LARGE SCALE GENOMIC DNA]</scope>
    <source>
        <strain evidence="2">N1-4(HMT)</strain>
        <plasmid evidence="2">Plasmid Csp_135p</plasmid>
    </source>
</reference>
<name>M1MU71_9CLOT</name>
<sequence length="158" mass="18653">MIQSTYTNKEWEDKENEYLLKINSIVIPLKPTPIEVMGIVSRLDNLHTEASFDYSNFKRKLELANMDLRNAEIEYFSIIKHQQQNLGYKVTENDIKGLVKSYISNNIINGYSSDLYTLVKYYIFRTTFMDQVLKSILEKKQSINIIKTMMETYNNKKN</sequence>
<organism evidence="1 2">
    <name type="scientific">Clostridium saccharoperbutylacetonicum N1-4(HMT)</name>
    <dbReference type="NCBI Taxonomy" id="931276"/>
    <lineage>
        <taxon>Bacteria</taxon>
        <taxon>Bacillati</taxon>
        <taxon>Bacillota</taxon>
        <taxon>Clostridia</taxon>
        <taxon>Eubacteriales</taxon>
        <taxon>Clostridiaceae</taxon>
        <taxon>Clostridium</taxon>
    </lineage>
</organism>
<keyword evidence="2" id="KW-1185">Reference proteome</keyword>
<keyword evidence="1" id="KW-0614">Plasmid</keyword>
<gene>
    <name evidence="1" type="ORF">Cspa_135p00830</name>
</gene>
<geneLocation type="plasmid" evidence="1 2">
    <name>Csp_135p</name>
</geneLocation>
<dbReference type="HOGENOM" id="CLU_1666376_0_0_9"/>